<reference evidence="5 6" key="1">
    <citation type="submission" date="2022-04" db="EMBL/GenBank/DDBJ databases">
        <title>Genome diversity in the genus Frankia.</title>
        <authorList>
            <person name="Carlos-Shanley C."/>
            <person name="Hahn D."/>
        </authorList>
    </citation>
    <scope>NUCLEOTIDE SEQUENCE [LARGE SCALE GENOMIC DNA]</scope>
    <source>
        <strain evidence="5 6">Ag45/Mut15</strain>
    </source>
</reference>
<proteinExistence type="inferred from homology"/>
<gene>
    <name evidence="5" type="ORF">MXD59_15865</name>
</gene>
<dbReference type="Pfam" id="PF13641">
    <property type="entry name" value="Glyco_tranf_2_3"/>
    <property type="match status" value="1"/>
</dbReference>
<dbReference type="Gene3D" id="3.90.550.10">
    <property type="entry name" value="Spore Coat Polysaccharide Biosynthesis Protein SpsA, Chain A"/>
    <property type="match status" value="1"/>
</dbReference>
<keyword evidence="6" id="KW-1185">Reference proteome</keyword>
<evidence type="ECO:0000313" key="5">
    <source>
        <dbReference type="EMBL" id="MCK9877234.1"/>
    </source>
</evidence>
<feature type="compositionally biased region" description="Low complexity" evidence="4">
    <location>
        <begin position="378"/>
        <end position="414"/>
    </location>
</feature>
<evidence type="ECO:0000256" key="4">
    <source>
        <dbReference type="SAM" id="MobiDB-lite"/>
    </source>
</evidence>
<feature type="region of interest" description="Disordered" evidence="4">
    <location>
        <begin position="375"/>
        <end position="422"/>
    </location>
</feature>
<keyword evidence="2" id="KW-0328">Glycosyltransferase</keyword>
<protein>
    <submittedName>
        <fullName evidence="5">Glycosyltransferase family 2 protein</fullName>
    </submittedName>
</protein>
<name>A0ABT0K0C1_9ACTN</name>
<evidence type="ECO:0000256" key="2">
    <source>
        <dbReference type="ARBA" id="ARBA00022676"/>
    </source>
</evidence>
<dbReference type="RefSeq" id="WP_225438017.1">
    <property type="nucleotide sequence ID" value="NZ_JALKFT010000015.1"/>
</dbReference>
<dbReference type="InterPro" id="IPR029044">
    <property type="entry name" value="Nucleotide-diphossugar_trans"/>
</dbReference>
<evidence type="ECO:0000256" key="3">
    <source>
        <dbReference type="ARBA" id="ARBA00022679"/>
    </source>
</evidence>
<comment type="caution">
    <text evidence="5">The sequence shown here is derived from an EMBL/GenBank/DDBJ whole genome shotgun (WGS) entry which is preliminary data.</text>
</comment>
<accession>A0ABT0K0C1</accession>
<dbReference type="EMBL" id="JALKFT010000015">
    <property type="protein sequence ID" value="MCK9877234.1"/>
    <property type="molecule type" value="Genomic_DNA"/>
</dbReference>
<evidence type="ECO:0000256" key="1">
    <source>
        <dbReference type="ARBA" id="ARBA00006739"/>
    </source>
</evidence>
<organism evidence="5 6">
    <name type="scientific">Frankia umida</name>
    <dbReference type="NCBI Taxonomy" id="573489"/>
    <lineage>
        <taxon>Bacteria</taxon>
        <taxon>Bacillati</taxon>
        <taxon>Actinomycetota</taxon>
        <taxon>Actinomycetes</taxon>
        <taxon>Frankiales</taxon>
        <taxon>Frankiaceae</taxon>
        <taxon>Frankia</taxon>
    </lineage>
</organism>
<dbReference type="SUPFAM" id="SSF53448">
    <property type="entry name" value="Nucleotide-diphospho-sugar transferases"/>
    <property type="match status" value="1"/>
</dbReference>
<comment type="similarity">
    <text evidence="1">Belongs to the glycosyltransferase 2 family.</text>
</comment>
<dbReference type="Proteomes" id="UP001201873">
    <property type="component" value="Unassembled WGS sequence"/>
</dbReference>
<keyword evidence="3" id="KW-0808">Transferase</keyword>
<dbReference type="PANTHER" id="PTHR43630:SF1">
    <property type="entry name" value="POLY-BETA-1,6-N-ACETYL-D-GLUCOSAMINE SYNTHASE"/>
    <property type="match status" value="1"/>
</dbReference>
<evidence type="ECO:0000313" key="6">
    <source>
        <dbReference type="Proteomes" id="UP001201873"/>
    </source>
</evidence>
<dbReference type="CDD" id="cd06439">
    <property type="entry name" value="CESA_like_1"/>
    <property type="match status" value="1"/>
</dbReference>
<dbReference type="PANTHER" id="PTHR43630">
    <property type="entry name" value="POLY-BETA-1,6-N-ACETYL-D-GLUCOSAMINE SYNTHASE"/>
    <property type="match status" value="1"/>
</dbReference>
<sequence>MTGVRTISRGAAVAALGAATVYGHVLYPVYIGLRSRGLETPVPADPDPLGWPGLSVVVSAYREAAVIGTKLDELAGTDYPGTMEIIVVADDAETAEASRRPGVRVLSSGERLGKARAVNRGVAAASHEVVVLTDANAVLAPGALRAAARHFTDDTVGAVAGEKRVDDPDGAQGFYWKFESWLKRCESATGATIGVVGEMLAFRRQAFRPLPADTAVDDAWLALDVLEGGLRVVYEPEAYSLEPAAPDYNGEWERRTRIVAGNLDMLWRRRAALVPGALPVTPQLWGHRLVRSSFGPVAQVVLIGIAVPAARHSWVARVFLAGNAVGAASTAALLTGRTPPGPTRLVAQVFFLQAVALGGVRRFLARDRPAVWPKPERVAPTATASGAVPAGASAPAGLPPASGSSPVTPPGSTSDALSPTRP</sequence>